<protein>
    <submittedName>
        <fullName evidence="5">FG-GAP repeat protein</fullName>
    </submittedName>
</protein>
<keyword evidence="1 2" id="KW-0732">Signal</keyword>
<dbReference type="PANTHER" id="PTHR13412:SF0">
    <property type="entry name" value="T-CELL IMMUNOMODULATORY PROTEIN"/>
    <property type="match status" value="1"/>
</dbReference>
<gene>
    <name evidence="3" type="ORF">OFLC_LOCUS2289</name>
</gene>
<dbReference type="PANTHER" id="PTHR13412">
    <property type="entry name" value="T-CELL IMMUNOMODULATORY PROTEIN HOMOLOG"/>
    <property type="match status" value="1"/>
</dbReference>
<dbReference type="Pfam" id="PF13517">
    <property type="entry name" value="FG-GAP_3"/>
    <property type="match status" value="1"/>
</dbReference>
<reference evidence="5" key="1">
    <citation type="submission" date="2016-06" db="UniProtKB">
        <authorList>
            <consortium name="WormBaseParasite"/>
        </authorList>
    </citation>
    <scope>IDENTIFICATION</scope>
</reference>
<dbReference type="InterPro" id="IPR013517">
    <property type="entry name" value="FG-GAP"/>
</dbReference>
<accession>A0A183H479</accession>
<feature type="signal peptide" evidence="2">
    <location>
        <begin position="1"/>
        <end position="28"/>
    </location>
</feature>
<keyword evidence="4" id="KW-1185">Reference proteome</keyword>
<dbReference type="SUPFAM" id="SSF69318">
    <property type="entry name" value="Integrin alpha N-terminal domain"/>
    <property type="match status" value="1"/>
</dbReference>
<evidence type="ECO:0000313" key="4">
    <source>
        <dbReference type="Proteomes" id="UP000267606"/>
    </source>
</evidence>
<dbReference type="STRING" id="387005.A0A183H479"/>
<dbReference type="Gene3D" id="2.130.10.130">
    <property type="entry name" value="Integrin alpha, N-terminal"/>
    <property type="match status" value="1"/>
</dbReference>
<name>A0A183H479_9BILA</name>
<dbReference type="EMBL" id="UZAJ01001284">
    <property type="protein sequence ID" value="VDO32500.1"/>
    <property type="molecule type" value="Genomic_DNA"/>
</dbReference>
<dbReference type="InterPro" id="IPR024881">
    <property type="entry name" value="Tip"/>
</dbReference>
<dbReference type="InterPro" id="IPR028994">
    <property type="entry name" value="Integrin_alpha_N"/>
</dbReference>
<dbReference type="Proteomes" id="UP000267606">
    <property type="component" value="Unassembled WGS sequence"/>
</dbReference>
<dbReference type="AlphaFoldDB" id="A0A183H479"/>
<dbReference type="WBParaSite" id="OFLC_0000228801-mRNA-1">
    <property type="protein sequence ID" value="OFLC_0000228801-mRNA-1"/>
    <property type="gene ID" value="OFLC_0000228801"/>
</dbReference>
<evidence type="ECO:0000256" key="1">
    <source>
        <dbReference type="ARBA" id="ARBA00022729"/>
    </source>
</evidence>
<dbReference type="GO" id="GO:0005886">
    <property type="term" value="C:plasma membrane"/>
    <property type="evidence" value="ECO:0007669"/>
    <property type="project" value="TreeGrafter"/>
</dbReference>
<evidence type="ECO:0000256" key="2">
    <source>
        <dbReference type="SAM" id="SignalP"/>
    </source>
</evidence>
<sequence length="176" mass="19398">MRWLSVKYPARMPLIVLCVITHAICVNGKLKGRICAYGDMDRDLYTDIIVQDYDRLKTYFQNENGEFSEAGQDISLGSSHTVSCAVGDFNGDSVPDILVSRKNSSGEKGYESTVYIFSYNAYKPIPLNATLLDELAVMDVNGDGISDVVGFLNNTSLFCQLGSATGNFSSCEHFFK</sequence>
<evidence type="ECO:0000313" key="5">
    <source>
        <dbReference type="WBParaSite" id="OFLC_0000228801-mRNA-1"/>
    </source>
</evidence>
<evidence type="ECO:0000313" key="3">
    <source>
        <dbReference type="EMBL" id="VDO32500.1"/>
    </source>
</evidence>
<feature type="chain" id="PRO_5044552377" evidence="2">
    <location>
        <begin position="29"/>
        <end position="176"/>
    </location>
</feature>
<reference evidence="3 4" key="2">
    <citation type="submission" date="2018-11" db="EMBL/GenBank/DDBJ databases">
        <authorList>
            <consortium name="Pathogen Informatics"/>
        </authorList>
    </citation>
    <scope>NUCLEOTIDE SEQUENCE [LARGE SCALE GENOMIC DNA]</scope>
</reference>
<organism evidence="5">
    <name type="scientific">Onchocerca flexuosa</name>
    <dbReference type="NCBI Taxonomy" id="387005"/>
    <lineage>
        <taxon>Eukaryota</taxon>
        <taxon>Metazoa</taxon>
        <taxon>Ecdysozoa</taxon>
        <taxon>Nematoda</taxon>
        <taxon>Chromadorea</taxon>
        <taxon>Rhabditida</taxon>
        <taxon>Spirurina</taxon>
        <taxon>Spiruromorpha</taxon>
        <taxon>Filarioidea</taxon>
        <taxon>Onchocercidae</taxon>
        <taxon>Onchocerca</taxon>
    </lineage>
</organism>
<proteinExistence type="predicted"/>